<organism evidence="1 2">
    <name type="scientific">Sugiyamaella lignohabitans</name>
    <dbReference type="NCBI Taxonomy" id="796027"/>
    <lineage>
        <taxon>Eukaryota</taxon>
        <taxon>Fungi</taxon>
        <taxon>Dikarya</taxon>
        <taxon>Ascomycota</taxon>
        <taxon>Saccharomycotina</taxon>
        <taxon>Dipodascomycetes</taxon>
        <taxon>Dipodascales</taxon>
        <taxon>Trichomonascaceae</taxon>
        <taxon>Sugiyamaella</taxon>
    </lineage>
</organism>
<name>A0A161HL91_9ASCO</name>
<dbReference type="Proteomes" id="UP000189580">
    <property type="component" value="Chromosome d"/>
</dbReference>
<evidence type="ECO:0000313" key="1">
    <source>
        <dbReference type="EMBL" id="ANB14017.1"/>
    </source>
</evidence>
<dbReference type="RefSeq" id="XP_018736494.1">
    <property type="nucleotide sequence ID" value="XM_018882080.1"/>
</dbReference>
<dbReference type="GeneID" id="30037162"/>
<sequence length="199" mass="22079">MELLDLDESSILDAICLTGLVQSSEDLTRTQNKTFRFLLGVNRNTVFSIFNNPLEVRVTSEVLNGGTGQRMTQQRLRECQDKRLSESSVHLSSQQVEQVGRSRGVGNLHVTVLVLTFKLVRRWENSRVFIGKLEVTFNSCRRVLRSLTVVTVRKRQNKTSSLGPLGLTGSHKLISNDLGGVGEITELGLPNNKSIGTGQ</sequence>
<dbReference type="KEGG" id="slb:AWJ20_4972"/>
<proteinExistence type="predicted"/>
<protein>
    <submittedName>
        <fullName evidence="1">Uncharacterized protein</fullName>
    </submittedName>
</protein>
<keyword evidence="2" id="KW-1185">Reference proteome</keyword>
<dbReference type="EMBL" id="CP014502">
    <property type="protein sequence ID" value="ANB14017.1"/>
    <property type="molecule type" value="Genomic_DNA"/>
</dbReference>
<accession>A0A161HL91</accession>
<dbReference type="AlphaFoldDB" id="A0A161HL91"/>
<evidence type="ECO:0000313" key="2">
    <source>
        <dbReference type="Proteomes" id="UP000189580"/>
    </source>
</evidence>
<reference evidence="1 2" key="1">
    <citation type="submission" date="2016-02" db="EMBL/GenBank/DDBJ databases">
        <title>Complete genome sequence and transcriptome regulation of the pentose utilising yeast Sugiyamaella lignohabitans.</title>
        <authorList>
            <person name="Bellasio M."/>
            <person name="Peymann A."/>
            <person name="Valli M."/>
            <person name="Sipitzky M."/>
            <person name="Graf A."/>
            <person name="Sauer M."/>
            <person name="Marx H."/>
            <person name="Mattanovich D."/>
        </authorList>
    </citation>
    <scope>NUCLEOTIDE SEQUENCE [LARGE SCALE GENOMIC DNA]</scope>
    <source>
        <strain evidence="1 2">CBS 10342</strain>
    </source>
</reference>
<gene>
    <name evidence="1" type="ORF">AWJ20_4972</name>
</gene>